<evidence type="ECO:0000256" key="9">
    <source>
        <dbReference type="ARBA" id="ARBA00022786"/>
    </source>
</evidence>
<evidence type="ECO:0000256" key="10">
    <source>
        <dbReference type="ARBA" id="ARBA00022833"/>
    </source>
</evidence>
<keyword evidence="6 16" id="KW-0812">Transmembrane</keyword>
<dbReference type="PANTHER" id="PTHR14155">
    <property type="entry name" value="RING FINGER DOMAIN-CONTAINING"/>
    <property type="match status" value="1"/>
</dbReference>
<evidence type="ECO:0000256" key="5">
    <source>
        <dbReference type="ARBA" id="ARBA00022679"/>
    </source>
</evidence>
<feature type="transmembrane region" description="Helical" evidence="16">
    <location>
        <begin position="57"/>
        <end position="77"/>
    </location>
</feature>
<proteinExistence type="inferred from homology"/>
<evidence type="ECO:0000256" key="15">
    <source>
        <dbReference type="SAM" id="MobiDB-lite"/>
    </source>
</evidence>
<evidence type="ECO:0000256" key="13">
    <source>
        <dbReference type="ARBA" id="ARBA00024209"/>
    </source>
</evidence>
<keyword evidence="17" id="KW-0732">Signal</keyword>
<comment type="subcellular location">
    <subcellularLocation>
        <location evidence="2">Membrane</location>
        <topology evidence="2">Single-pass membrane protein</topology>
    </subcellularLocation>
</comment>
<dbReference type="InterPro" id="IPR001841">
    <property type="entry name" value="Znf_RING"/>
</dbReference>
<comment type="similarity">
    <text evidence="13">Belongs to the RING-type zinc finger family. ATL subfamily.</text>
</comment>
<dbReference type="SMART" id="SM00184">
    <property type="entry name" value="RING"/>
    <property type="match status" value="1"/>
</dbReference>
<accession>A0A8S0TKQ2</accession>
<dbReference type="PANTHER" id="PTHR14155:SF263">
    <property type="entry name" value="E3 UBIQUITIN-PROTEIN LIGASE ATL6"/>
    <property type="match status" value="1"/>
</dbReference>
<keyword evidence="8 14" id="KW-0863">Zinc-finger</keyword>
<evidence type="ECO:0000256" key="3">
    <source>
        <dbReference type="ARBA" id="ARBA00004906"/>
    </source>
</evidence>
<dbReference type="PROSITE" id="PS50089">
    <property type="entry name" value="ZF_RING_2"/>
    <property type="match status" value="1"/>
</dbReference>
<evidence type="ECO:0000256" key="16">
    <source>
        <dbReference type="SAM" id="Phobius"/>
    </source>
</evidence>
<keyword evidence="12 16" id="KW-0472">Membrane</keyword>
<dbReference type="Gene3D" id="3.30.40.10">
    <property type="entry name" value="Zinc/RING finger domain, C3HC4 (zinc finger)"/>
    <property type="match status" value="1"/>
</dbReference>
<evidence type="ECO:0000256" key="14">
    <source>
        <dbReference type="PROSITE-ProRule" id="PRU00175"/>
    </source>
</evidence>
<organism evidence="19 20">
    <name type="scientific">Olea europaea subsp. europaea</name>
    <dbReference type="NCBI Taxonomy" id="158383"/>
    <lineage>
        <taxon>Eukaryota</taxon>
        <taxon>Viridiplantae</taxon>
        <taxon>Streptophyta</taxon>
        <taxon>Embryophyta</taxon>
        <taxon>Tracheophyta</taxon>
        <taxon>Spermatophyta</taxon>
        <taxon>Magnoliopsida</taxon>
        <taxon>eudicotyledons</taxon>
        <taxon>Gunneridae</taxon>
        <taxon>Pentapetalae</taxon>
        <taxon>asterids</taxon>
        <taxon>lamiids</taxon>
        <taxon>Lamiales</taxon>
        <taxon>Oleaceae</taxon>
        <taxon>Oleeae</taxon>
        <taxon>Olea</taxon>
    </lineage>
</organism>
<feature type="domain" description="RING-type" evidence="18">
    <location>
        <begin position="131"/>
        <end position="173"/>
    </location>
</feature>
<dbReference type="GO" id="GO:0016874">
    <property type="term" value="F:ligase activity"/>
    <property type="evidence" value="ECO:0007669"/>
    <property type="project" value="UniProtKB-KW"/>
</dbReference>
<dbReference type="Gramene" id="OE9A016377T1">
    <property type="protein sequence ID" value="OE9A016377C1"/>
    <property type="gene ID" value="OE9A016377"/>
</dbReference>
<dbReference type="GO" id="GO:0016020">
    <property type="term" value="C:membrane"/>
    <property type="evidence" value="ECO:0007669"/>
    <property type="project" value="UniProtKB-SubCell"/>
</dbReference>
<dbReference type="Pfam" id="PF13639">
    <property type="entry name" value="zf-RING_2"/>
    <property type="match status" value="1"/>
</dbReference>
<feature type="compositionally biased region" description="Basic and acidic residues" evidence="15">
    <location>
        <begin position="379"/>
        <end position="389"/>
    </location>
</feature>
<comment type="caution">
    <text evidence="19">The sequence shown here is derived from an EMBL/GenBank/DDBJ whole genome shotgun (WGS) entry which is preliminary data.</text>
</comment>
<evidence type="ECO:0000256" key="4">
    <source>
        <dbReference type="ARBA" id="ARBA00012483"/>
    </source>
</evidence>
<dbReference type="CDD" id="cd16461">
    <property type="entry name" value="RING-H2_EL5-like"/>
    <property type="match status" value="1"/>
</dbReference>
<evidence type="ECO:0000256" key="12">
    <source>
        <dbReference type="ARBA" id="ARBA00023136"/>
    </source>
</evidence>
<protein>
    <recommendedName>
        <fullName evidence="4">RING-type E3 ubiquitin transferase</fullName>
        <ecNumber evidence="4">2.3.2.27</ecNumber>
    </recommendedName>
</protein>
<keyword evidence="19" id="KW-0436">Ligase</keyword>
<dbReference type="GO" id="GO:0061630">
    <property type="term" value="F:ubiquitin protein ligase activity"/>
    <property type="evidence" value="ECO:0007669"/>
    <property type="project" value="UniProtKB-EC"/>
</dbReference>
<evidence type="ECO:0000313" key="20">
    <source>
        <dbReference type="Proteomes" id="UP000594638"/>
    </source>
</evidence>
<dbReference type="EMBL" id="CACTIH010005991">
    <property type="protein sequence ID" value="CAA3003603.1"/>
    <property type="molecule type" value="Genomic_DNA"/>
</dbReference>
<dbReference type="EC" id="2.3.2.27" evidence="4"/>
<evidence type="ECO:0000256" key="2">
    <source>
        <dbReference type="ARBA" id="ARBA00004167"/>
    </source>
</evidence>
<name>A0A8S0TKQ2_OLEEU</name>
<dbReference type="SUPFAM" id="SSF57850">
    <property type="entry name" value="RING/U-box"/>
    <property type="match status" value="1"/>
</dbReference>
<comment type="catalytic activity">
    <reaction evidence="1">
        <text>S-ubiquitinyl-[E2 ubiquitin-conjugating enzyme]-L-cysteine + [acceptor protein]-L-lysine = [E2 ubiquitin-conjugating enzyme]-L-cysteine + N(6)-ubiquitinyl-[acceptor protein]-L-lysine.</text>
        <dbReference type="EC" id="2.3.2.27"/>
    </reaction>
</comment>
<dbReference type="InterPro" id="IPR013083">
    <property type="entry name" value="Znf_RING/FYVE/PHD"/>
</dbReference>
<evidence type="ECO:0000256" key="7">
    <source>
        <dbReference type="ARBA" id="ARBA00022723"/>
    </source>
</evidence>
<dbReference type="GO" id="GO:0008270">
    <property type="term" value="F:zinc ion binding"/>
    <property type="evidence" value="ECO:0007669"/>
    <property type="project" value="UniProtKB-KW"/>
</dbReference>
<comment type="pathway">
    <text evidence="3">Protein modification; protein ubiquitination.</text>
</comment>
<evidence type="ECO:0000256" key="6">
    <source>
        <dbReference type="ARBA" id="ARBA00022692"/>
    </source>
</evidence>
<evidence type="ECO:0000256" key="1">
    <source>
        <dbReference type="ARBA" id="ARBA00000900"/>
    </source>
</evidence>
<evidence type="ECO:0000259" key="18">
    <source>
        <dbReference type="PROSITE" id="PS50089"/>
    </source>
</evidence>
<feature type="signal peptide" evidence="17">
    <location>
        <begin position="1"/>
        <end position="33"/>
    </location>
</feature>
<keyword evidence="20" id="KW-1185">Reference proteome</keyword>
<sequence length="395" mass="44046">MILLVDPKTMKHGYVFFSLLFLVLSYGSSMAGAQSGSPGSDSGNYNSYATRFTPAMAIIIVVLLAAFFFIGFCSIYIRHWSSGSGSVRQALSMRRRGGGQVGLDPSVIENFPTFLYSEVKDHKIGKGSLECAVCLNEFEDDETLRLIPKCDHVFHPECIDAWLASHSTCPVCRANLVPGDEPVDLPELTNSFRESNENIGRSQRTDSFRNEEIVIQVTDSGENQPDVNRNSSLELTNRPPRSLSIKRLRTFNFGRFRSHSTGHSLVLPEDNLDRFTLRLPEEVRKEVLDRAMLNRTKSCATRLPVGEGSSRRGYRTGGGEGSRRAARWFERSNRWSFNMARPVFSRASSMKSPRMVAENGEGSSKGGRTPVKMPSFKCLEPKTTDESRVSVHSPV</sequence>
<dbReference type="AlphaFoldDB" id="A0A8S0TKQ2"/>
<keyword evidence="9" id="KW-0833">Ubl conjugation pathway</keyword>
<keyword evidence="7" id="KW-0479">Metal-binding</keyword>
<feature type="chain" id="PRO_5035735080" description="RING-type E3 ubiquitin transferase" evidence="17">
    <location>
        <begin position="34"/>
        <end position="395"/>
    </location>
</feature>
<evidence type="ECO:0000256" key="11">
    <source>
        <dbReference type="ARBA" id="ARBA00022989"/>
    </source>
</evidence>
<dbReference type="InterPro" id="IPR053238">
    <property type="entry name" value="RING-H2_zinc_finger"/>
</dbReference>
<dbReference type="Proteomes" id="UP000594638">
    <property type="component" value="Unassembled WGS sequence"/>
</dbReference>
<dbReference type="OrthoDB" id="8062037at2759"/>
<keyword evidence="5" id="KW-0808">Transferase</keyword>
<evidence type="ECO:0000256" key="17">
    <source>
        <dbReference type="SAM" id="SignalP"/>
    </source>
</evidence>
<feature type="region of interest" description="Disordered" evidence="15">
    <location>
        <begin position="346"/>
        <end position="395"/>
    </location>
</feature>
<reference evidence="19 20" key="1">
    <citation type="submission" date="2019-12" db="EMBL/GenBank/DDBJ databases">
        <authorList>
            <person name="Alioto T."/>
            <person name="Alioto T."/>
            <person name="Gomez Garrido J."/>
        </authorList>
    </citation>
    <scope>NUCLEOTIDE SEQUENCE [LARGE SCALE GENOMIC DNA]</scope>
</reference>
<gene>
    <name evidence="19" type="ORF">OLEA9_A016377</name>
</gene>
<keyword evidence="10" id="KW-0862">Zinc</keyword>
<evidence type="ECO:0000313" key="19">
    <source>
        <dbReference type="EMBL" id="CAA3003603.1"/>
    </source>
</evidence>
<keyword evidence="11 16" id="KW-1133">Transmembrane helix</keyword>
<evidence type="ECO:0000256" key="8">
    <source>
        <dbReference type="ARBA" id="ARBA00022771"/>
    </source>
</evidence>
<dbReference type="FunFam" id="3.30.40.10:FF:000187">
    <property type="entry name" value="E3 ubiquitin-protein ligase ATL6"/>
    <property type="match status" value="1"/>
</dbReference>